<sequence length="107" mass="11598">MSTFEVAKVSGPTPKNCSFEGQVAGLLPAVAPQAAFKREVQVVRIGTGRECAYVLNDRVAWADKRDNLRLSRFSAEIVADAEDQSEHTLSSSSCCFSLGIVFCVIGW</sequence>
<dbReference type="EMBL" id="KC561055">
    <property type="protein sequence ID" value="AGL76965.1"/>
    <property type="molecule type" value="Genomic_DNA"/>
</dbReference>
<proteinExistence type="predicted"/>
<protein>
    <submittedName>
        <fullName evidence="1">Putative replication protein</fullName>
    </submittedName>
</protein>
<reference evidence="1" key="1">
    <citation type="journal article" date="2013" name="PLoS ONE">
        <title>Plasmids of Carotenoid-Producing Paracoccus spp. (Alphaproteobacteria) - Structure, Diversity and Evolution.</title>
        <authorList>
            <person name="Maj A."/>
            <person name="Dziewit L."/>
            <person name="Czarnecki J."/>
            <person name="Wlodarczyk M."/>
            <person name="Baj J."/>
            <person name="Skrzypczyk G."/>
            <person name="Giersz D."/>
            <person name="Bartosik D."/>
        </authorList>
    </citation>
    <scope>NUCLEOTIDE SEQUENCE</scope>
    <source>
        <strain evidence="1">DSM 11574</strain>
        <plasmid evidence="1">pMARC4</plasmid>
    </source>
</reference>
<dbReference type="AlphaFoldDB" id="R4QQH8"/>
<geneLocation type="plasmid" evidence="1">
    <name>pMARC4</name>
</geneLocation>
<name>R4QQH8_9RHOB</name>
<evidence type="ECO:0000313" key="1">
    <source>
        <dbReference type="EMBL" id="AGL76965.1"/>
    </source>
</evidence>
<accession>R4QQH8</accession>
<organism evidence="1">
    <name type="scientific">Paracoccus marcusii</name>
    <dbReference type="NCBI Taxonomy" id="59779"/>
    <lineage>
        <taxon>Bacteria</taxon>
        <taxon>Pseudomonadati</taxon>
        <taxon>Pseudomonadota</taxon>
        <taxon>Alphaproteobacteria</taxon>
        <taxon>Rhodobacterales</taxon>
        <taxon>Paracoccaceae</taxon>
        <taxon>Paracoccus</taxon>
    </lineage>
</organism>
<keyword evidence="1" id="KW-0614">Plasmid</keyword>